<evidence type="ECO:0000313" key="3">
    <source>
        <dbReference type="Proteomes" id="UP001497623"/>
    </source>
</evidence>
<gene>
    <name evidence="2" type="ORF">MNOR_LOCUS27200</name>
</gene>
<evidence type="ECO:0000259" key="1">
    <source>
        <dbReference type="PROSITE" id="PS50940"/>
    </source>
</evidence>
<feature type="domain" description="Chitin-binding type-2" evidence="1">
    <location>
        <begin position="143"/>
        <end position="200"/>
    </location>
</feature>
<feature type="domain" description="Chitin-binding type-2" evidence="1">
    <location>
        <begin position="19"/>
        <end position="86"/>
    </location>
</feature>
<dbReference type="InterPro" id="IPR002557">
    <property type="entry name" value="Chitin-bd_dom"/>
</dbReference>
<dbReference type="GO" id="GO:0005576">
    <property type="term" value="C:extracellular region"/>
    <property type="evidence" value="ECO:0007669"/>
    <property type="project" value="InterPro"/>
</dbReference>
<dbReference type="GO" id="GO:0008061">
    <property type="term" value="F:chitin binding"/>
    <property type="evidence" value="ECO:0007669"/>
    <property type="project" value="InterPro"/>
</dbReference>
<evidence type="ECO:0000313" key="2">
    <source>
        <dbReference type="EMBL" id="CAL4133477.1"/>
    </source>
</evidence>
<dbReference type="InterPro" id="IPR036508">
    <property type="entry name" value="Chitin-bd_dom_sf"/>
</dbReference>
<name>A0AAV2RMQ7_MEGNR</name>
<dbReference type="EMBL" id="CAXKWB010028233">
    <property type="protein sequence ID" value="CAL4133477.1"/>
    <property type="molecule type" value="Genomic_DNA"/>
</dbReference>
<dbReference type="SUPFAM" id="SSF57625">
    <property type="entry name" value="Invertebrate chitin-binding proteins"/>
    <property type="match status" value="2"/>
</dbReference>
<feature type="non-terminal residue" evidence="2">
    <location>
        <position position="1"/>
    </location>
</feature>
<dbReference type="Pfam" id="PF01607">
    <property type="entry name" value="CBM_14"/>
    <property type="match status" value="2"/>
</dbReference>
<dbReference type="PROSITE" id="PS50940">
    <property type="entry name" value="CHIT_BIND_II"/>
    <property type="match status" value="2"/>
</dbReference>
<dbReference type="AlphaFoldDB" id="A0AAV2RMQ7"/>
<comment type="caution">
    <text evidence="2">The sequence shown here is derived from an EMBL/GenBank/DDBJ whole genome shotgun (WGS) entry which is preliminary data.</text>
</comment>
<reference evidence="2 3" key="1">
    <citation type="submission" date="2024-05" db="EMBL/GenBank/DDBJ databases">
        <authorList>
            <person name="Wallberg A."/>
        </authorList>
    </citation>
    <scope>NUCLEOTIDE SEQUENCE [LARGE SCALE GENOMIC DNA]</scope>
</reference>
<sequence>VCGGNPPSAGCVAYIDNRAGACDCDTINNLGFHVDPYDSSQFFLCIPAGGQYFLSCPEGEIFSTEVNECIPSPSTNDGSDPLICSTEGIGFHTTDSTCKTFTACVHETPDLPGVVLSCDVDEAFDSSLSQPRCVPQCDLAPTQFTCPTNSMGVFPDTSDCKIFHVCSNGIEFSTSIPCPDGQLFNGMTCVPSSSNVVCPEINECWPAYCEACPGTCPETSSYTTADPVAPNCNNSPGYYEDPTDCKK</sequence>
<protein>
    <recommendedName>
        <fullName evidence="1">Chitin-binding type-2 domain-containing protein</fullName>
    </recommendedName>
</protein>
<organism evidence="2 3">
    <name type="scientific">Meganyctiphanes norvegica</name>
    <name type="common">Northern krill</name>
    <name type="synonym">Thysanopoda norvegica</name>
    <dbReference type="NCBI Taxonomy" id="48144"/>
    <lineage>
        <taxon>Eukaryota</taxon>
        <taxon>Metazoa</taxon>
        <taxon>Ecdysozoa</taxon>
        <taxon>Arthropoda</taxon>
        <taxon>Crustacea</taxon>
        <taxon>Multicrustacea</taxon>
        <taxon>Malacostraca</taxon>
        <taxon>Eumalacostraca</taxon>
        <taxon>Eucarida</taxon>
        <taxon>Euphausiacea</taxon>
        <taxon>Euphausiidae</taxon>
        <taxon>Meganyctiphanes</taxon>
    </lineage>
</organism>
<accession>A0AAV2RMQ7</accession>
<feature type="non-terminal residue" evidence="2">
    <location>
        <position position="247"/>
    </location>
</feature>
<dbReference type="Proteomes" id="UP001497623">
    <property type="component" value="Unassembled WGS sequence"/>
</dbReference>
<keyword evidence="3" id="KW-1185">Reference proteome</keyword>
<dbReference type="SMART" id="SM00494">
    <property type="entry name" value="ChtBD2"/>
    <property type="match status" value="3"/>
</dbReference>
<proteinExistence type="predicted"/>